<dbReference type="eggNOG" id="COG0845">
    <property type="taxonomic scope" value="Bacteria"/>
</dbReference>
<dbReference type="Gene3D" id="2.40.50.100">
    <property type="match status" value="1"/>
</dbReference>
<dbReference type="PANTHER" id="PTHR30386">
    <property type="entry name" value="MEMBRANE FUSION SUBUNIT OF EMRAB-TOLC MULTIDRUG EFFLUX PUMP"/>
    <property type="match status" value="1"/>
</dbReference>
<evidence type="ECO:0000259" key="12">
    <source>
        <dbReference type="Pfam" id="PF26002"/>
    </source>
</evidence>
<evidence type="ECO:0000256" key="1">
    <source>
        <dbReference type="ARBA" id="ARBA00004377"/>
    </source>
</evidence>
<dbReference type="Pfam" id="PF26002">
    <property type="entry name" value="Beta-barrel_AprE"/>
    <property type="match status" value="1"/>
</dbReference>
<evidence type="ECO:0000256" key="9">
    <source>
        <dbReference type="RuleBase" id="RU365093"/>
    </source>
</evidence>
<gene>
    <name evidence="13" type="ORF">HMPREF9695_01862</name>
</gene>
<dbReference type="PRINTS" id="PR01490">
    <property type="entry name" value="RTXTOXIND"/>
</dbReference>
<evidence type="ECO:0000313" key="13">
    <source>
        <dbReference type="EMBL" id="EKS39901.1"/>
    </source>
</evidence>
<reference evidence="13 14" key="1">
    <citation type="submission" date="2012-04" db="EMBL/GenBank/DDBJ databases">
        <title>The Genome Sequence of Afipia broomeae ATCC 49717.</title>
        <authorList>
            <consortium name="The Broad Institute Genome Sequencing Platform"/>
            <person name="Earl A."/>
            <person name="Ward D."/>
            <person name="Feldgarden M."/>
            <person name="Gevers D."/>
            <person name="Huys G."/>
            <person name="Walker B."/>
            <person name="Young S.K."/>
            <person name="Zeng Q."/>
            <person name="Gargeya S."/>
            <person name="Fitzgerald M."/>
            <person name="Haas B."/>
            <person name="Abouelleil A."/>
            <person name="Alvarado L."/>
            <person name="Arachchi H.M."/>
            <person name="Berlin A."/>
            <person name="Chapman S.B."/>
            <person name="Goldberg J."/>
            <person name="Griggs A."/>
            <person name="Gujja S."/>
            <person name="Hansen M."/>
            <person name="Howarth C."/>
            <person name="Imamovic A."/>
            <person name="Larimer J."/>
            <person name="McCowen C."/>
            <person name="Montmayeur A."/>
            <person name="Murphy C."/>
            <person name="Neiman D."/>
            <person name="Pearson M."/>
            <person name="Priest M."/>
            <person name="Roberts A."/>
            <person name="Saif S."/>
            <person name="Shea T."/>
            <person name="Sisk P."/>
            <person name="Sykes S."/>
            <person name="Wortman J."/>
            <person name="Nusbaum C."/>
            <person name="Birren B."/>
        </authorList>
    </citation>
    <scope>NUCLEOTIDE SEQUENCE [LARGE SCALE GENOMIC DNA]</scope>
    <source>
        <strain evidence="13 14">ATCC 49717</strain>
    </source>
</reference>
<dbReference type="Pfam" id="PF25994">
    <property type="entry name" value="HH_AprE"/>
    <property type="match status" value="1"/>
</dbReference>
<keyword evidence="5 9" id="KW-0997">Cell inner membrane</keyword>
<dbReference type="PANTHER" id="PTHR30386:SF17">
    <property type="entry name" value="ALKALINE PROTEASE SECRETION PROTEIN APRE"/>
    <property type="match status" value="1"/>
</dbReference>
<dbReference type="Proteomes" id="UP000001096">
    <property type="component" value="Unassembled WGS sequence"/>
</dbReference>
<dbReference type="InterPro" id="IPR058781">
    <property type="entry name" value="HH_AprE-like"/>
</dbReference>
<comment type="caution">
    <text evidence="13">The sequence shown here is derived from an EMBL/GenBank/DDBJ whole genome shotgun (WGS) entry which is preliminary data.</text>
</comment>
<comment type="subcellular location">
    <subcellularLocation>
        <location evidence="1 9">Cell inner membrane</location>
        <topology evidence="1 9">Single-pass membrane protein</topology>
    </subcellularLocation>
</comment>
<dbReference type="GO" id="GO:0005886">
    <property type="term" value="C:plasma membrane"/>
    <property type="evidence" value="ECO:0007669"/>
    <property type="project" value="UniProtKB-SubCell"/>
</dbReference>
<feature type="domain" description="AprE-like long alpha-helical hairpin" evidence="11">
    <location>
        <begin position="122"/>
        <end position="311"/>
    </location>
</feature>
<dbReference type="RefSeq" id="WP_006020582.1">
    <property type="nucleotide sequence ID" value="NZ_KB375282.1"/>
</dbReference>
<evidence type="ECO:0000313" key="14">
    <source>
        <dbReference type="Proteomes" id="UP000001096"/>
    </source>
</evidence>
<dbReference type="PATRIC" id="fig|883078.3.peg.1910"/>
<keyword evidence="7 9" id="KW-1133">Transmembrane helix</keyword>
<keyword evidence="8 9" id="KW-0472">Membrane</keyword>
<organism evidence="13 14">
    <name type="scientific">Afipia broomeae ATCC 49717</name>
    <dbReference type="NCBI Taxonomy" id="883078"/>
    <lineage>
        <taxon>Bacteria</taxon>
        <taxon>Pseudomonadati</taxon>
        <taxon>Pseudomonadota</taxon>
        <taxon>Alphaproteobacteria</taxon>
        <taxon>Hyphomicrobiales</taxon>
        <taxon>Nitrobacteraceae</taxon>
        <taxon>Afipia</taxon>
    </lineage>
</organism>
<sequence length="465" mass="50839">MKGPTLAGTESKVRGVLNALFSPLDRLSIFKSLDKPGSRGSIRFHLIVGLVVVTLLTCGIGGWASTAQISGALIAPGSIVVDSNVKKVQHPTGGVVGEVRARDGDRVKAGDVVVRLDDTVTKASLAIVTKGLDGLLARRARLLAEQDGAERITFPPELMESFANPDVRALIGNEIKLFQVRSSGRIGQKAQLKERIAQLKEEIGGLEAQENAKSREIELIQKELVGVRDLFAKNLVQISRLTVLERDAARLDGDRAQFIAQKAQAKGKITEIELQIIQIDKDLSSEVSKEMREINDKIGEFVERKVTAEDQLRRIDIRAPQDGMVLQSTVHTVGGVITAGDTIMLIVPESDNLSVEAKVNPQDIDQLRIGQKTLLRLSAFNQRTTPELNGTVSRISPDTTTDQRTGQSYYTIRVSMPPEEVAKLGDVKLIPGMPVEAFVQTGERTMISYLAKPLSDQLMRAFREK</sequence>
<proteinExistence type="inferred from homology"/>
<dbReference type="EMBL" id="AGWX01000002">
    <property type="protein sequence ID" value="EKS39901.1"/>
    <property type="molecule type" value="Genomic_DNA"/>
</dbReference>
<dbReference type="AlphaFoldDB" id="K8PEC4"/>
<protein>
    <recommendedName>
        <fullName evidence="9">Membrane fusion protein (MFP) family protein</fullName>
    </recommendedName>
</protein>
<evidence type="ECO:0000256" key="10">
    <source>
        <dbReference type="SAM" id="Coils"/>
    </source>
</evidence>
<evidence type="ECO:0000256" key="2">
    <source>
        <dbReference type="ARBA" id="ARBA00009477"/>
    </source>
</evidence>
<name>K8PEC4_9BRAD</name>
<keyword evidence="6 9" id="KW-0812">Transmembrane</keyword>
<keyword evidence="10" id="KW-0175">Coiled coil</keyword>
<dbReference type="HOGENOM" id="CLU_023976_1_1_5"/>
<dbReference type="InterPro" id="IPR050739">
    <property type="entry name" value="MFP"/>
</dbReference>
<evidence type="ECO:0000256" key="7">
    <source>
        <dbReference type="ARBA" id="ARBA00022989"/>
    </source>
</evidence>
<evidence type="ECO:0000256" key="8">
    <source>
        <dbReference type="ARBA" id="ARBA00023136"/>
    </source>
</evidence>
<dbReference type="NCBIfam" id="TIGR01843">
    <property type="entry name" value="type_I_hlyD"/>
    <property type="match status" value="1"/>
</dbReference>
<keyword evidence="14" id="KW-1185">Reference proteome</keyword>
<evidence type="ECO:0000256" key="3">
    <source>
        <dbReference type="ARBA" id="ARBA00022448"/>
    </source>
</evidence>
<accession>K8PEC4</accession>
<evidence type="ECO:0000259" key="11">
    <source>
        <dbReference type="Pfam" id="PF25994"/>
    </source>
</evidence>
<keyword evidence="4 9" id="KW-1003">Cell membrane</keyword>
<evidence type="ECO:0000256" key="5">
    <source>
        <dbReference type="ARBA" id="ARBA00022519"/>
    </source>
</evidence>
<keyword evidence="3 9" id="KW-0813">Transport</keyword>
<dbReference type="GO" id="GO:0015031">
    <property type="term" value="P:protein transport"/>
    <property type="evidence" value="ECO:0007669"/>
    <property type="project" value="InterPro"/>
</dbReference>
<evidence type="ECO:0000256" key="4">
    <source>
        <dbReference type="ARBA" id="ARBA00022475"/>
    </source>
</evidence>
<feature type="coiled-coil region" evidence="10">
    <location>
        <begin position="189"/>
        <end position="216"/>
    </location>
</feature>
<feature type="domain" description="AprE-like beta-barrel" evidence="12">
    <location>
        <begin position="353"/>
        <end position="442"/>
    </location>
</feature>
<dbReference type="Gene3D" id="2.40.30.170">
    <property type="match status" value="1"/>
</dbReference>
<feature type="transmembrane region" description="Helical" evidence="9">
    <location>
        <begin position="44"/>
        <end position="64"/>
    </location>
</feature>
<dbReference type="InterPro" id="IPR010129">
    <property type="entry name" value="T1SS_HlyD"/>
</dbReference>
<comment type="similarity">
    <text evidence="2 9">Belongs to the membrane fusion protein (MFP) (TC 8.A.1) family.</text>
</comment>
<dbReference type="InterPro" id="IPR058982">
    <property type="entry name" value="Beta-barrel_AprE"/>
</dbReference>
<evidence type="ECO:0000256" key="6">
    <source>
        <dbReference type="ARBA" id="ARBA00022692"/>
    </source>
</evidence>